<dbReference type="Gene3D" id="3.40.50.2000">
    <property type="entry name" value="Glycogen Phosphorylase B"/>
    <property type="match status" value="1"/>
</dbReference>
<keyword evidence="9" id="KW-0472">Membrane</keyword>
<evidence type="ECO:0000256" key="4">
    <source>
        <dbReference type="ARBA" id="ARBA00011335"/>
    </source>
</evidence>
<sequence length="241" mass="26549">MAVNAAVLVWLALLVVAQTLVVRAVLVVPIFRREDGKGEKTEAAAATAAAAAAAEPCGAQKVFVFLGSGGHTGEMLRILELYRDTLLGTGSHVVVGYSDQASRQRFESFSRASLEHPHAEYVRFRKAREVGSGKLRALCTVFASTLQSVFTLTKLHATLVGGPHLVLLNGPGTCCIIAYWLRFLDVVTWSRSNILYIESLARIRTLSLTGKLLYPVVDEFVVQWRELAQKHRRARWYGIIV</sequence>
<dbReference type="STRING" id="1230905.A0A1G4K7A1"/>
<protein>
    <recommendedName>
        <fullName evidence="5 11">UDP-N-acetylglucosamine transferase subunit ALG14</fullName>
    </recommendedName>
    <alternativeName>
        <fullName evidence="10 11">Asparagine-linked glycosylation protein 14</fullName>
    </alternativeName>
</protein>
<dbReference type="PANTHER" id="PTHR12154">
    <property type="entry name" value="GLYCOSYL TRANSFERASE-RELATED"/>
    <property type="match status" value="1"/>
</dbReference>
<proteinExistence type="inferred from homology"/>
<keyword evidence="7 11" id="KW-0256">Endoplasmic reticulum</keyword>
<gene>
    <name evidence="11" type="primary">ALG14</name>
    <name evidence="13" type="ORF">LAMI_0G00914G</name>
</gene>
<evidence type="ECO:0000256" key="6">
    <source>
        <dbReference type="ARBA" id="ARBA00022692"/>
    </source>
</evidence>
<evidence type="ECO:0000256" key="10">
    <source>
        <dbReference type="ARBA" id="ARBA00032062"/>
    </source>
</evidence>
<dbReference type="GO" id="GO:0043541">
    <property type="term" value="C:UDP-N-acetylglucosamine transferase complex"/>
    <property type="evidence" value="ECO:0007669"/>
    <property type="project" value="TreeGrafter"/>
</dbReference>
<dbReference type="Proteomes" id="UP000191024">
    <property type="component" value="Chromosome G"/>
</dbReference>
<keyword evidence="6" id="KW-0812">Transmembrane</keyword>
<comment type="function">
    <text evidence="11">Involved in protein N-glycosylation. Essential for the second step of the dolichol-linked oligosaccharide pathway. Anchors the catalytic subunit ALG13 to the ER.</text>
</comment>
<keyword evidence="12" id="KW-0732">Signal</keyword>
<dbReference type="PANTHER" id="PTHR12154:SF4">
    <property type="entry name" value="UDP-N-ACETYLGLUCOSAMINE TRANSFERASE SUBUNIT ALG14 HOMOLOG"/>
    <property type="match status" value="1"/>
</dbReference>
<dbReference type="OrthoDB" id="17098at2759"/>
<dbReference type="InterPro" id="IPR013969">
    <property type="entry name" value="Oligosacch_biosynth_Alg14"/>
</dbReference>
<evidence type="ECO:0000256" key="7">
    <source>
        <dbReference type="ARBA" id="ARBA00022824"/>
    </source>
</evidence>
<feature type="chain" id="PRO_5009236383" description="UDP-N-acetylglucosamine transferase subunit ALG14" evidence="12">
    <location>
        <begin position="18"/>
        <end position="241"/>
    </location>
</feature>
<reference evidence="13 14" key="1">
    <citation type="submission" date="2016-03" db="EMBL/GenBank/DDBJ databases">
        <authorList>
            <person name="Devillers H."/>
        </authorList>
    </citation>
    <scope>NUCLEOTIDE SEQUENCE [LARGE SCALE GENOMIC DNA]</scope>
    <source>
        <strain evidence="13">CBS 11717</strain>
    </source>
</reference>
<evidence type="ECO:0000256" key="8">
    <source>
        <dbReference type="ARBA" id="ARBA00022989"/>
    </source>
</evidence>
<evidence type="ECO:0000256" key="9">
    <source>
        <dbReference type="ARBA" id="ARBA00023136"/>
    </source>
</evidence>
<comment type="subcellular location">
    <subcellularLocation>
        <location evidence="1 11">Endoplasmic reticulum membrane</location>
        <topology evidence="1 11">Single-pass membrane protein</topology>
    </subcellularLocation>
    <subcellularLocation>
        <location evidence="2">Nucleus membrane</location>
        <topology evidence="2">Single-pass membrane protein</topology>
    </subcellularLocation>
</comment>
<dbReference type="GO" id="GO:0004577">
    <property type="term" value="F:N-acetylglucosaminyldiphosphodolichol N-acetylglucosaminyltransferase activity"/>
    <property type="evidence" value="ECO:0007669"/>
    <property type="project" value="TreeGrafter"/>
</dbReference>
<evidence type="ECO:0000256" key="11">
    <source>
        <dbReference type="RuleBase" id="RU362127"/>
    </source>
</evidence>
<dbReference type="Pfam" id="PF08660">
    <property type="entry name" value="Alg14"/>
    <property type="match status" value="1"/>
</dbReference>
<comment type="subunit">
    <text evidence="4 11">Heterodimer with ALG13 to form a functional enzyme.</text>
</comment>
<accession>A0A1G4K7A1</accession>
<comment type="similarity">
    <text evidence="3 11">Belongs to the ALG14 family.</text>
</comment>
<evidence type="ECO:0000256" key="3">
    <source>
        <dbReference type="ARBA" id="ARBA00009731"/>
    </source>
</evidence>
<organism evidence="13 14">
    <name type="scientific">Lachancea mirantina</name>
    <dbReference type="NCBI Taxonomy" id="1230905"/>
    <lineage>
        <taxon>Eukaryota</taxon>
        <taxon>Fungi</taxon>
        <taxon>Dikarya</taxon>
        <taxon>Ascomycota</taxon>
        <taxon>Saccharomycotina</taxon>
        <taxon>Saccharomycetes</taxon>
        <taxon>Saccharomycetales</taxon>
        <taxon>Saccharomycetaceae</taxon>
        <taxon>Lachancea</taxon>
    </lineage>
</organism>
<dbReference type="EMBL" id="LT598469">
    <property type="protein sequence ID" value="SCU99799.1"/>
    <property type="molecule type" value="Genomic_DNA"/>
</dbReference>
<evidence type="ECO:0000313" key="14">
    <source>
        <dbReference type="Proteomes" id="UP000191024"/>
    </source>
</evidence>
<keyword evidence="8" id="KW-1133">Transmembrane helix</keyword>
<dbReference type="GO" id="GO:0006488">
    <property type="term" value="P:dolichol-linked oligosaccharide biosynthetic process"/>
    <property type="evidence" value="ECO:0007669"/>
    <property type="project" value="InterPro"/>
</dbReference>
<dbReference type="GO" id="GO:0031965">
    <property type="term" value="C:nuclear membrane"/>
    <property type="evidence" value="ECO:0007669"/>
    <property type="project" value="UniProtKB-SubCell"/>
</dbReference>
<evidence type="ECO:0000256" key="2">
    <source>
        <dbReference type="ARBA" id="ARBA00004590"/>
    </source>
</evidence>
<evidence type="ECO:0000256" key="5">
    <source>
        <dbReference type="ARBA" id="ARBA00017467"/>
    </source>
</evidence>
<name>A0A1G4K7A1_9SACH</name>
<evidence type="ECO:0000256" key="12">
    <source>
        <dbReference type="SAM" id="SignalP"/>
    </source>
</evidence>
<keyword evidence="14" id="KW-1185">Reference proteome</keyword>
<dbReference type="AlphaFoldDB" id="A0A1G4K7A1"/>
<evidence type="ECO:0000313" key="13">
    <source>
        <dbReference type="EMBL" id="SCU99799.1"/>
    </source>
</evidence>
<evidence type="ECO:0000256" key="1">
    <source>
        <dbReference type="ARBA" id="ARBA00004389"/>
    </source>
</evidence>
<feature type="signal peptide" evidence="12">
    <location>
        <begin position="1"/>
        <end position="17"/>
    </location>
</feature>